<reference evidence="1" key="1">
    <citation type="journal article" date="2021" name="New Phytol.">
        <title>Evolutionary innovations through gain and loss of genes in the ectomycorrhizal Boletales.</title>
        <authorList>
            <person name="Wu G."/>
            <person name="Miyauchi S."/>
            <person name="Morin E."/>
            <person name="Kuo A."/>
            <person name="Drula E."/>
            <person name="Varga T."/>
            <person name="Kohler A."/>
            <person name="Feng B."/>
            <person name="Cao Y."/>
            <person name="Lipzen A."/>
            <person name="Daum C."/>
            <person name="Hundley H."/>
            <person name="Pangilinan J."/>
            <person name="Johnson J."/>
            <person name="Barry K."/>
            <person name="LaButti K."/>
            <person name="Ng V."/>
            <person name="Ahrendt S."/>
            <person name="Min B."/>
            <person name="Choi I.G."/>
            <person name="Park H."/>
            <person name="Plett J.M."/>
            <person name="Magnuson J."/>
            <person name="Spatafora J.W."/>
            <person name="Nagy L.G."/>
            <person name="Henrissat B."/>
            <person name="Grigoriev I.V."/>
            <person name="Yang Z.L."/>
            <person name="Xu J."/>
            <person name="Martin F.M."/>
        </authorList>
    </citation>
    <scope>NUCLEOTIDE SEQUENCE</scope>
    <source>
        <strain evidence="1">ATCC 28755</strain>
    </source>
</reference>
<comment type="caution">
    <text evidence="1">The sequence shown here is derived from an EMBL/GenBank/DDBJ whole genome shotgun (WGS) entry which is preliminary data.</text>
</comment>
<proteinExistence type="predicted"/>
<protein>
    <submittedName>
        <fullName evidence="1">Uncharacterized protein</fullName>
    </submittedName>
</protein>
<evidence type="ECO:0000313" key="2">
    <source>
        <dbReference type="Proteomes" id="UP000790377"/>
    </source>
</evidence>
<dbReference type="EMBL" id="MU268421">
    <property type="protein sequence ID" value="KAH7904595.1"/>
    <property type="molecule type" value="Genomic_DNA"/>
</dbReference>
<sequence>MPDGHGSMPDAAPASTLMAPSLDSLDGSSSGGDGTSLGPIDDPMLLSPDPYGDELDFDEPTPK</sequence>
<gene>
    <name evidence="1" type="ORF">BJ138DRAFT_1119269</name>
</gene>
<organism evidence="1 2">
    <name type="scientific">Hygrophoropsis aurantiaca</name>
    <dbReference type="NCBI Taxonomy" id="72124"/>
    <lineage>
        <taxon>Eukaryota</taxon>
        <taxon>Fungi</taxon>
        <taxon>Dikarya</taxon>
        <taxon>Basidiomycota</taxon>
        <taxon>Agaricomycotina</taxon>
        <taxon>Agaricomycetes</taxon>
        <taxon>Agaricomycetidae</taxon>
        <taxon>Boletales</taxon>
        <taxon>Coniophorineae</taxon>
        <taxon>Hygrophoropsidaceae</taxon>
        <taxon>Hygrophoropsis</taxon>
    </lineage>
</organism>
<accession>A0ACB7ZU62</accession>
<dbReference type="Proteomes" id="UP000790377">
    <property type="component" value="Unassembled WGS sequence"/>
</dbReference>
<keyword evidence="2" id="KW-1185">Reference proteome</keyword>
<evidence type="ECO:0000313" key="1">
    <source>
        <dbReference type="EMBL" id="KAH7904595.1"/>
    </source>
</evidence>
<name>A0ACB7ZU62_9AGAM</name>